<protein>
    <submittedName>
        <fullName evidence="2">OmpW</fullName>
    </submittedName>
</protein>
<feature type="signal peptide" evidence="1">
    <location>
        <begin position="1"/>
        <end position="23"/>
    </location>
</feature>
<dbReference type="SUPFAM" id="SSF56925">
    <property type="entry name" value="OMPA-like"/>
    <property type="match status" value="1"/>
</dbReference>
<dbReference type="AlphaFoldDB" id="A0A060H1V8"/>
<evidence type="ECO:0000256" key="1">
    <source>
        <dbReference type="SAM" id="SignalP"/>
    </source>
</evidence>
<evidence type="ECO:0000313" key="2">
    <source>
        <dbReference type="EMBL" id="AIC10759.1"/>
    </source>
</evidence>
<dbReference type="Proteomes" id="UP000027215">
    <property type="component" value="Chromosome"/>
</dbReference>
<keyword evidence="1" id="KW-0732">Signal</keyword>
<dbReference type="GO" id="GO:0055085">
    <property type="term" value="P:transmembrane transport"/>
    <property type="evidence" value="ECO:0007669"/>
    <property type="project" value="TreeGrafter"/>
</dbReference>
<reference evidence="2 3" key="1">
    <citation type="submission" date="2013-08" db="EMBL/GenBank/DDBJ databases">
        <authorList>
            <person name="Stouthamer R."/>
            <person name="Nunney L."/>
        </authorList>
    </citation>
    <scope>NUCLEOTIDE SEQUENCE [LARGE SCALE GENOMIC DNA]</scope>
    <source>
        <strain evidence="3">ann-1</strain>
    </source>
</reference>
<dbReference type="GO" id="GO:0019867">
    <property type="term" value="C:outer membrane"/>
    <property type="evidence" value="ECO:0007669"/>
    <property type="project" value="InterPro"/>
</dbReference>
<sequence>MHKISLIGLATMSMLAFNTSAFALGAASSNSGASGKHWSVVGGAALVQPKNGKNAAQNTVKFGGDVAPTLSVTYYINDNVGFELWGITKKLSYTAKTDASGKIGNVTQKTPLALSAQYHFGQAQNVFRPFVGVGYSQAKSRFTALGSTDRVNLGNFRGAIGTIGLDMNVDSNWFARLDARYTRFSNSNSKAALSSSLGLDQNRRLDPWSVGFGIGARF</sequence>
<feature type="chain" id="PRO_5001582958" evidence="1">
    <location>
        <begin position="24"/>
        <end position="218"/>
    </location>
</feature>
<gene>
    <name evidence="2" type="ORF">D934_12875</name>
</gene>
<organism evidence="2 3">
    <name type="scientific">Xylella fastidiosa subsp. sandyi Ann-1</name>
    <dbReference type="NCBI Taxonomy" id="155920"/>
    <lineage>
        <taxon>Bacteria</taxon>
        <taxon>Pseudomonadati</taxon>
        <taxon>Pseudomonadota</taxon>
        <taxon>Gammaproteobacteria</taxon>
        <taxon>Lysobacterales</taxon>
        <taxon>Lysobacteraceae</taxon>
        <taxon>Xylella</taxon>
    </lineage>
</organism>
<dbReference type="Gene3D" id="2.40.160.20">
    <property type="match status" value="1"/>
</dbReference>
<proteinExistence type="predicted"/>
<dbReference type="InterPro" id="IPR011250">
    <property type="entry name" value="OMP/PagP_B-barrel"/>
</dbReference>
<dbReference type="EMBL" id="CP006696">
    <property type="protein sequence ID" value="AIC10759.1"/>
    <property type="molecule type" value="Genomic_DNA"/>
</dbReference>
<dbReference type="KEGG" id="xfs:D934_12875"/>
<dbReference type="InterPro" id="IPR005618">
    <property type="entry name" value="OMPW"/>
</dbReference>
<dbReference type="PANTHER" id="PTHR36920:SF1">
    <property type="entry name" value="OUTER MEMBRANE PROTEIN W"/>
    <property type="match status" value="1"/>
</dbReference>
<dbReference type="Pfam" id="PF03922">
    <property type="entry name" value="OmpW"/>
    <property type="match status" value="1"/>
</dbReference>
<dbReference type="PANTHER" id="PTHR36920">
    <property type="match status" value="1"/>
</dbReference>
<dbReference type="HOGENOM" id="CLU_042505_2_0_6"/>
<dbReference type="RefSeq" id="WP_020852538.1">
    <property type="nucleotide sequence ID" value="NZ_CP006696.1"/>
</dbReference>
<name>A0A060H1V8_XYLFS</name>
<dbReference type="PATRIC" id="fig|155920.8.peg.3031"/>
<accession>A0A060H1V8</accession>
<evidence type="ECO:0000313" key="3">
    <source>
        <dbReference type="Proteomes" id="UP000027215"/>
    </source>
</evidence>